<sequence length="143" mass="16113">MPRKSRVTRGIVLSRAKRCYPAARMQAPQPRDSYSLRWLGNAATMMCPALNAIVKRVQLRVSLLWPMPHRSVTCSSQSPCKRMIAISLTSPLSSPIIIAAPFLVDLCLPPQVGKERRKPQSSSKWKEFCNHHGGRFSSKKRKT</sequence>
<name>A0A0S4ILV8_BODSA</name>
<keyword evidence="3" id="KW-1185">Reference proteome</keyword>
<evidence type="ECO:0000256" key="1">
    <source>
        <dbReference type="SAM" id="MobiDB-lite"/>
    </source>
</evidence>
<evidence type="ECO:0000313" key="3">
    <source>
        <dbReference type="Proteomes" id="UP000051952"/>
    </source>
</evidence>
<gene>
    <name evidence="2" type="ORF">BSAL_52725</name>
</gene>
<accession>A0A0S4ILV8</accession>
<protein>
    <submittedName>
        <fullName evidence="2">Uncharacterized protein</fullName>
    </submittedName>
</protein>
<evidence type="ECO:0000313" key="2">
    <source>
        <dbReference type="EMBL" id="CUE70925.1"/>
    </source>
</evidence>
<dbReference type="Proteomes" id="UP000051952">
    <property type="component" value="Unassembled WGS sequence"/>
</dbReference>
<reference evidence="3" key="1">
    <citation type="submission" date="2015-09" db="EMBL/GenBank/DDBJ databases">
        <authorList>
            <consortium name="Pathogen Informatics"/>
        </authorList>
    </citation>
    <scope>NUCLEOTIDE SEQUENCE [LARGE SCALE GENOMIC DNA]</scope>
    <source>
        <strain evidence="3">Lake Konstanz</strain>
    </source>
</reference>
<feature type="compositionally biased region" description="Basic residues" evidence="1">
    <location>
        <begin position="132"/>
        <end position="143"/>
    </location>
</feature>
<proteinExistence type="predicted"/>
<dbReference type="EMBL" id="CYKH01000094">
    <property type="protein sequence ID" value="CUE70925.1"/>
    <property type="molecule type" value="Genomic_DNA"/>
</dbReference>
<feature type="region of interest" description="Disordered" evidence="1">
    <location>
        <begin position="114"/>
        <end position="143"/>
    </location>
</feature>
<organism evidence="2 3">
    <name type="scientific">Bodo saltans</name>
    <name type="common">Flagellated protozoan</name>
    <dbReference type="NCBI Taxonomy" id="75058"/>
    <lineage>
        <taxon>Eukaryota</taxon>
        <taxon>Discoba</taxon>
        <taxon>Euglenozoa</taxon>
        <taxon>Kinetoplastea</taxon>
        <taxon>Metakinetoplastina</taxon>
        <taxon>Eubodonida</taxon>
        <taxon>Bodonidae</taxon>
        <taxon>Bodo</taxon>
    </lineage>
</organism>
<dbReference type="AlphaFoldDB" id="A0A0S4ILV8"/>
<dbReference type="VEuPathDB" id="TriTrypDB:BSAL_52725"/>